<name>A0A182QWQ2_9DIPT</name>
<dbReference type="AlphaFoldDB" id="A0A182QWQ2"/>
<dbReference type="EMBL" id="AXCN02001149">
    <property type="status" value="NOT_ANNOTATED_CDS"/>
    <property type="molecule type" value="Genomic_DNA"/>
</dbReference>
<dbReference type="SUPFAM" id="SSF63829">
    <property type="entry name" value="Calcium-dependent phosphotriesterase"/>
    <property type="match status" value="1"/>
</dbReference>
<dbReference type="Pfam" id="PF20067">
    <property type="entry name" value="SSL_N"/>
    <property type="match status" value="1"/>
</dbReference>
<keyword evidence="5" id="KW-0732">Signal</keyword>
<evidence type="ECO:0000313" key="7">
    <source>
        <dbReference type="EnsemblMetazoa" id="AFAF018392-PA"/>
    </source>
</evidence>
<evidence type="ECO:0000256" key="4">
    <source>
        <dbReference type="SAM" id="MobiDB-lite"/>
    </source>
</evidence>
<dbReference type="Pfam" id="PF03088">
    <property type="entry name" value="Str_synth"/>
    <property type="match status" value="1"/>
</dbReference>
<dbReference type="STRING" id="69004.A0A182QWQ2"/>
<dbReference type="GO" id="GO:0012505">
    <property type="term" value="C:endomembrane system"/>
    <property type="evidence" value="ECO:0007669"/>
    <property type="project" value="TreeGrafter"/>
</dbReference>
<dbReference type="Gene3D" id="2.120.10.30">
    <property type="entry name" value="TolB, C-terminal domain"/>
    <property type="match status" value="1"/>
</dbReference>
<feature type="domain" description="Strictosidine synthase conserved region" evidence="6">
    <location>
        <begin position="184"/>
        <end position="270"/>
    </location>
</feature>
<evidence type="ECO:0000256" key="3">
    <source>
        <dbReference type="ARBA" id="ARBA00023180"/>
    </source>
</evidence>
<evidence type="ECO:0000256" key="2">
    <source>
        <dbReference type="ARBA" id="ARBA00022553"/>
    </source>
</evidence>
<dbReference type="VEuPathDB" id="VectorBase:AFAF018392"/>
<accession>A0A182QWQ2</accession>
<feature type="signal peptide" evidence="5">
    <location>
        <begin position="1"/>
        <end position="22"/>
    </location>
</feature>
<evidence type="ECO:0000259" key="6">
    <source>
        <dbReference type="Pfam" id="PF03088"/>
    </source>
</evidence>
<dbReference type="PANTHER" id="PTHR10426:SF88">
    <property type="entry name" value="ADIPOCYTE PLASMA MEMBRANE-ASSOCIATED PROTEIN HEMOMUCIN-RELATED"/>
    <property type="match status" value="1"/>
</dbReference>
<dbReference type="FunFam" id="2.120.10.30:FF:000065">
    <property type="entry name" value="Hemomucin"/>
    <property type="match status" value="1"/>
</dbReference>
<proteinExistence type="inferred from homology"/>
<dbReference type="EnsemblMetazoa" id="AFAF018392-RA">
    <property type="protein sequence ID" value="AFAF018392-PA"/>
    <property type="gene ID" value="AFAF018392"/>
</dbReference>
<dbReference type="InterPro" id="IPR011042">
    <property type="entry name" value="6-blade_b-propeller_TolB-like"/>
</dbReference>
<evidence type="ECO:0000256" key="1">
    <source>
        <dbReference type="ARBA" id="ARBA00009191"/>
    </source>
</evidence>
<evidence type="ECO:0000313" key="8">
    <source>
        <dbReference type="Proteomes" id="UP000075886"/>
    </source>
</evidence>
<organism evidence="7 8">
    <name type="scientific">Anopheles farauti</name>
    <dbReference type="NCBI Taxonomy" id="69004"/>
    <lineage>
        <taxon>Eukaryota</taxon>
        <taxon>Metazoa</taxon>
        <taxon>Ecdysozoa</taxon>
        <taxon>Arthropoda</taxon>
        <taxon>Hexapoda</taxon>
        <taxon>Insecta</taxon>
        <taxon>Pterygota</taxon>
        <taxon>Neoptera</taxon>
        <taxon>Endopterygota</taxon>
        <taxon>Diptera</taxon>
        <taxon>Nematocera</taxon>
        <taxon>Culicoidea</taxon>
        <taxon>Culicidae</taxon>
        <taxon>Anophelinae</taxon>
        <taxon>Anopheles</taxon>
    </lineage>
</organism>
<keyword evidence="3" id="KW-0325">Glycoprotein</keyword>
<evidence type="ECO:0000256" key="5">
    <source>
        <dbReference type="SAM" id="SignalP"/>
    </source>
</evidence>
<dbReference type="GO" id="GO:0016787">
    <property type="term" value="F:hydrolase activity"/>
    <property type="evidence" value="ECO:0007669"/>
    <property type="project" value="TreeGrafter"/>
</dbReference>
<dbReference type="Proteomes" id="UP000075886">
    <property type="component" value="Unassembled WGS sequence"/>
</dbReference>
<keyword evidence="2" id="KW-0597">Phosphoprotein</keyword>
<dbReference type="PANTHER" id="PTHR10426">
    <property type="entry name" value="STRICTOSIDINE SYNTHASE-RELATED"/>
    <property type="match status" value="1"/>
</dbReference>
<feature type="region of interest" description="Disordered" evidence="4">
    <location>
        <begin position="160"/>
        <end position="182"/>
    </location>
</feature>
<protein>
    <recommendedName>
        <fullName evidence="6">Strictosidine synthase conserved region domain-containing protein</fullName>
    </recommendedName>
</protein>
<comment type="similarity">
    <text evidence="1">Belongs to the strictosidine synthase family.</text>
</comment>
<reference evidence="7" key="2">
    <citation type="submission" date="2020-05" db="UniProtKB">
        <authorList>
            <consortium name="EnsemblMetazoa"/>
        </authorList>
    </citation>
    <scope>IDENTIFICATION</scope>
    <source>
        <strain evidence="7">FAR1</strain>
    </source>
</reference>
<feature type="chain" id="PRO_5008133564" description="Strictosidine synthase conserved region domain-containing protein" evidence="5">
    <location>
        <begin position="23"/>
        <end position="449"/>
    </location>
</feature>
<sequence>MGLKGKLFKAALVLMLIAVLPGLPPKTVFPFKPISITPPRPLTGVLAPNQLLNGAERLHEGGLLQPEGVLVRGNATYVSVYGGKILELGEQGSVRTVVKLGPECVGTYSERVCGRPLGIDFDTKGNNLIVADPYLGIWQVHIKTGEKKLLVSKTNAIIEDGTKPTEPSSSSRSRLTTRQPNIPNGVAVARNGDFYWSDSASDFIFEDAVQAVLCNPSGRLLHYSRAEGKSRVLIDEVYGANGVVLSPDESFVLVGELGGQLIRRYYLKGPLAGTHDIFIDGLPGAVDNLNGDVHGFWVGLVIAADENNPSFVAMLAPFPNLRRLLVRLFVLVEAPFKLWYDATGSDFALWATHHIGHLGGLAGLFPNRGTVLRLDWEGNIVLALHNDDTSSHIISQGVLQGKDHLLLGSPVNTWLGRVKLTPETVAALKGTVKPVPEAAKKPPTPREEL</sequence>
<keyword evidence="8" id="KW-1185">Reference proteome</keyword>
<reference evidence="8" key="1">
    <citation type="submission" date="2014-01" db="EMBL/GenBank/DDBJ databases">
        <title>The Genome Sequence of Anopheles farauti FAR1 (V2).</title>
        <authorList>
            <consortium name="The Broad Institute Genomics Platform"/>
            <person name="Neafsey D.E."/>
            <person name="Besansky N."/>
            <person name="Howell P."/>
            <person name="Walton C."/>
            <person name="Young S.K."/>
            <person name="Zeng Q."/>
            <person name="Gargeya S."/>
            <person name="Fitzgerald M."/>
            <person name="Haas B."/>
            <person name="Abouelleil A."/>
            <person name="Allen A.W."/>
            <person name="Alvarado L."/>
            <person name="Arachchi H.M."/>
            <person name="Berlin A.M."/>
            <person name="Chapman S.B."/>
            <person name="Gainer-Dewar J."/>
            <person name="Goldberg J."/>
            <person name="Griggs A."/>
            <person name="Gujja S."/>
            <person name="Hansen M."/>
            <person name="Howarth C."/>
            <person name="Imamovic A."/>
            <person name="Ireland A."/>
            <person name="Larimer J."/>
            <person name="McCowan C."/>
            <person name="Murphy C."/>
            <person name="Pearson M."/>
            <person name="Poon T.W."/>
            <person name="Priest M."/>
            <person name="Roberts A."/>
            <person name="Saif S."/>
            <person name="Shea T."/>
            <person name="Sisk P."/>
            <person name="Sykes S."/>
            <person name="Wortman J."/>
            <person name="Nusbaum C."/>
            <person name="Birren B."/>
        </authorList>
    </citation>
    <scope>NUCLEOTIDE SEQUENCE [LARGE SCALE GENOMIC DNA]</scope>
    <source>
        <strain evidence="8">FAR1</strain>
    </source>
</reference>
<dbReference type="InterPro" id="IPR018119">
    <property type="entry name" value="Strictosidine_synth_cons-reg"/>
</dbReference>